<organism evidence="1 2">
    <name type="scientific">Dreissena polymorpha</name>
    <name type="common">Zebra mussel</name>
    <name type="synonym">Mytilus polymorpha</name>
    <dbReference type="NCBI Taxonomy" id="45954"/>
    <lineage>
        <taxon>Eukaryota</taxon>
        <taxon>Metazoa</taxon>
        <taxon>Spiralia</taxon>
        <taxon>Lophotrochozoa</taxon>
        <taxon>Mollusca</taxon>
        <taxon>Bivalvia</taxon>
        <taxon>Autobranchia</taxon>
        <taxon>Heteroconchia</taxon>
        <taxon>Euheterodonta</taxon>
        <taxon>Imparidentia</taxon>
        <taxon>Neoheterodontei</taxon>
        <taxon>Myida</taxon>
        <taxon>Dreissenoidea</taxon>
        <taxon>Dreissenidae</taxon>
        <taxon>Dreissena</taxon>
    </lineage>
</organism>
<evidence type="ECO:0000313" key="2">
    <source>
        <dbReference type="Proteomes" id="UP000828390"/>
    </source>
</evidence>
<dbReference type="AlphaFoldDB" id="A0A9D4LM27"/>
<proteinExistence type="predicted"/>
<dbReference type="Proteomes" id="UP000828390">
    <property type="component" value="Unassembled WGS sequence"/>
</dbReference>
<evidence type="ECO:0000313" key="1">
    <source>
        <dbReference type="EMBL" id="KAH3860436.1"/>
    </source>
</evidence>
<dbReference type="EMBL" id="JAIWYP010000002">
    <property type="protein sequence ID" value="KAH3860436.1"/>
    <property type="molecule type" value="Genomic_DNA"/>
</dbReference>
<sequence>MIAMISTARAKRVCYVVVSPGDDDIVKATEEQSRHSTTTLIGEDTDLLILLLHVSKRDNTTIYFRSNVNSHRNTKCII</sequence>
<gene>
    <name evidence="1" type="ORF">DPMN_023335</name>
</gene>
<reference evidence="1" key="1">
    <citation type="journal article" date="2019" name="bioRxiv">
        <title>The Genome of the Zebra Mussel, Dreissena polymorpha: A Resource for Invasive Species Research.</title>
        <authorList>
            <person name="McCartney M.A."/>
            <person name="Auch B."/>
            <person name="Kono T."/>
            <person name="Mallez S."/>
            <person name="Zhang Y."/>
            <person name="Obille A."/>
            <person name="Becker A."/>
            <person name="Abrahante J.E."/>
            <person name="Garbe J."/>
            <person name="Badalamenti J.P."/>
            <person name="Herman A."/>
            <person name="Mangelson H."/>
            <person name="Liachko I."/>
            <person name="Sullivan S."/>
            <person name="Sone E.D."/>
            <person name="Koren S."/>
            <person name="Silverstein K.A.T."/>
            <person name="Beckman K.B."/>
            <person name="Gohl D.M."/>
        </authorList>
    </citation>
    <scope>NUCLEOTIDE SEQUENCE</scope>
    <source>
        <strain evidence="1">Duluth1</strain>
        <tissue evidence="1">Whole animal</tissue>
    </source>
</reference>
<keyword evidence="2" id="KW-1185">Reference proteome</keyword>
<accession>A0A9D4LM27</accession>
<name>A0A9D4LM27_DREPO</name>
<comment type="caution">
    <text evidence="1">The sequence shown here is derived from an EMBL/GenBank/DDBJ whole genome shotgun (WGS) entry which is preliminary data.</text>
</comment>
<reference evidence="1" key="2">
    <citation type="submission" date="2020-11" db="EMBL/GenBank/DDBJ databases">
        <authorList>
            <person name="McCartney M.A."/>
            <person name="Auch B."/>
            <person name="Kono T."/>
            <person name="Mallez S."/>
            <person name="Becker A."/>
            <person name="Gohl D.M."/>
            <person name="Silverstein K.A.T."/>
            <person name="Koren S."/>
            <person name="Bechman K.B."/>
            <person name="Herman A."/>
            <person name="Abrahante J.E."/>
            <person name="Garbe J."/>
        </authorList>
    </citation>
    <scope>NUCLEOTIDE SEQUENCE</scope>
    <source>
        <strain evidence="1">Duluth1</strain>
        <tissue evidence="1">Whole animal</tissue>
    </source>
</reference>
<protein>
    <submittedName>
        <fullName evidence="1">Uncharacterized protein</fullName>
    </submittedName>
</protein>